<gene>
    <name evidence="7" type="ORF">FZC84_17340</name>
</gene>
<dbReference type="InterPro" id="IPR009057">
    <property type="entry name" value="Homeodomain-like_sf"/>
</dbReference>
<evidence type="ECO:0000313" key="8">
    <source>
        <dbReference type="Proteomes" id="UP000325182"/>
    </source>
</evidence>
<dbReference type="PRINTS" id="PR00032">
    <property type="entry name" value="HTHARAC"/>
</dbReference>
<evidence type="ECO:0000256" key="3">
    <source>
        <dbReference type="ARBA" id="ARBA00023163"/>
    </source>
</evidence>
<feature type="domain" description="Response regulatory" evidence="6">
    <location>
        <begin position="3"/>
        <end position="121"/>
    </location>
</feature>
<dbReference type="SMART" id="SM00342">
    <property type="entry name" value="HTH_ARAC"/>
    <property type="match status" value="1"/>
</dbReference>
<accession>A0A5D4M806</accession>
<dbReference type="GO" id="GO:0000160">
    <property type="term" value="P:phosphorelay signal transduction system"/>
    <property type="evidence" value="ECO:0007669"/>
    <property type="project" value="InterPro"/>
</dbReference>
<protein>
    <submittedName>
        <fullName evidence="7">Response regulator</fullName>
    </submittedName>
</protein>
<dbReference type="Gene3D" id="1.10.10.60">
    <property type="entry name" value="Homeodomain-like"/>
    <property type="match status" value="2"/>
</dbReference>
<dbReference type="AlphaFoldDB" id="A0A5D4M806"/>
<evidence type="ECO:0000256" key="1">
    <source>
        <dbReference type="ARBA" id="ARBA00023015"/>
    </source>
</evidence>
<keyword evidence="1" id="KW-0805">Transcription regulation</keyword>
<dbReference type="InterPro" id="IPR018060">
    <property type="entry name" value="HTH_AraC"/>
</dbReference>
<dbReference type="InterPro" id="IPR018062">
    <property type="entry name" value="HTH_AraC-typ_CS"/>
</dbReference>
<dbReference type="SUPFAM" id="SSF46689">
    <property type="entry name" value="Homeodomain-like"/>
    <property type="match status" value="2"/>
</dbReference>
<dbReference type="EMBL" id="VTEG01000016">
    <property type="protein sequence ID" value="TYR97782.1"/>
    <property type="molecule type" value="Genomic_DNA"/>
</dbReference>
<feature type="modified residue" description="4-aspartylphosphate" evidence="4">
    <location>
        <position position="56"/>
    </location>
</feature>
<evidence type="ECO:0000259" key="5">
    <source>
        <dbReference type="PROSITE" id="PS01124"/>
    </source>
</evidence>
<dbReference type="PROSITE" id="PS00041">
    <property type="entry name" value="HTH_ARAC_FAMILY_1"/>
    <property type="match status" value="1"/>
</dbReference>
<keyword evidence="2" id="KW-0238">DNA-binding</keyword>
<dbReference type="RefSeq" id="WP_148954676.1">
    <property type="nucleotide sequence ID" value="NZ_VTEG01000016.1"/>
</dbReference>
<dbReference type="PANTHER" id="PTHR43280">
    <property type="entry name" value="ARAC-FAMILY TRANSCRIPTIONAL REGULATOR"/>
    <property type="match status" value="1"/>
</dbReference>
<evidence type="ECO:0000256" key="4">
    <source>
        <dbReference type="PROSITE-ProRule" id="PRU00169"/>
    </source>
</evidence>
<sequence length="512" mass="59399">MFNVMIVDDEPIIRFGLKSSIDWEKENLKLIGDYSNGQQALDAMEREGRVDILITDIKMPVMDGITLMKKALVVNPKLKIVLVSSYNEFEYVREGLTHGAVDYILKPTLEPETFLKTVQKCVDKIEEEQRMDRKLEYAQQSNVAAIRRRVEQEMKRILLKKHDEVKSESVVSMFEEPHAIVLLKLKGMDRVDEDFGFLYNSLIFEEIQERFYLATDEGICFLISDSELLFFLKKSSDPLTLTTMIKEKIERETSIGIIYGYDVVHDVQDLVKGYYRAHSACGRYFFHSEKEIFRYRPDIAQDVPALSEQELEGFLLPYEESRSEKFIEERFGVWSSENMKPSVIKKEAGNILKTIFMKKIDPPVLMEKIAIIEASATLEEVRKSTLEGLKACAQLLVNGESKPHMDNELLDKALHYIHANYTEELTLQNVADHIHISRNYFSILFKRLMDQNFIDYVIELRVKKAKELLRQTSLKVYEVAANAGFNDVKYFSKLFKKVTGQSPGDYRLNHEQ</sequence>
<dbReference type="Pfam" id="PF00072">
    <property type="entry name" value="Response_reg"/>
    <property type="match status" value="1"/>
</dbReference>
<proteinExistence type="predicted"/>
<dbReference type="CDD" id="cd17536">
    <property type="entry name" value="REC_YesN-like"/>
    <property type="match status" value="1"/>
</dbReference>
<evidence type="ECO:0000256" key="2">
    <source>
        <dbReference type="ARBA" id="ARBA00023125"/>
    </source>
</evidence>
<keyword evidence="4" id="KW-0597">Phosphoprotein</keyword>
<evidence type="ECO:0000313" key="7">
    <source>
        <dbReference type="EMBL" id="TYR97782.1"/>
    </source>
</evidence>
<dbReference type="SMART" id="SM00448">
    <property type="entry name" value="REC"/>
    <property type="match status" value="1"/>
</dbReference>
<dbReference type="Proteomes" id="UP000325182">
    <property type="component" value="Unassembled WGS sequence"/>
</dbReference>
<dbReference type="PANTHER" id="PTHR43280:SF2">
    <property type="entry name" value="HTH-TYPE TRANSCRIPTIONAL REGULATOR EXSA"/>
    <property type="match status" value="1"/>
</dbReference>
<dbReference type="Pfam" id="PF12833">
    <property type="entry name" value="HTH_18"/>
    <property type="match status" value="1"/>
</dbReference>
<dbReference type="PROSITE" id="PS01124">
    <property type="entry name" value="HTH_ARAC_FAMILY_2"/>
    <property type="match status" value="1"/>
</dbReference>
<dbReference type="GO" id="GO:0043565">
    <property type="term" value="F:sequence-specific DNA binding"/>
    <property type="evidence" value="ECO:0007669"/>
    <property type="project" value="InterPro"/>
</dbReference>
<evidence type="ECO:0000259" key="6">
    <source>
        <dbReference type="PROSITE" id="PS50110"/>
    </source>
</evidence>
<reference evidence="7 8" key="1">
    <citation type="submission" date="2019-08" db="EMBL/GenBank/DDBJ databases">
        <title>Bacillus genomes from the desert of Cuatro Cienegas, Coahuila.</title>
        <authorList>
            <person name="Olmedo-Alvarez G."/>
        </authorList>
    </citation>
    <scope>NUCLEOTIDE SEQUENCE [LARGE SCALE GENOMIC DNA]</scope>
    <source>
        <strain evidence="7 8">CH128b_4D</strain>
    </source>
</reference>
<keyword evidence="3" id="KW-0804">Transcription</keyword>
<dbReference type="Gene3D" id="3.40.50.2300">
    <property type="match status" value="1"/>
</dbReference>
<dbReference type="InterPro" id="IPR020449">
    <property type="entry name" value="Tscrpt_reg_AraC-type_HTH"/>
</dbReference>
<dbReference type="GO" id="GO:0003700">
    <property type="term" value="F:DNA-binding transcription factor activity"/>
    <property type="evidence" value="ECO:0007669"/>
    <property type="project" value="InterPro"/>
</dbReference>
<name>A0A5D4M806_9BACI</name>
<feature type="domain" description="HTH araC/xylS-type" evidence="5">
    <location>
        <begin position="411"/>
        <end position="509"/>
    </location>
</feature>
<dbReference type="SUPFAM" id="SSF52172">
    <property type="entry name" value="CheY-like"/>
    <property type="match status" value="1"/>
</dbReference>
<comment type="caution">
    <text evidence="7">The sequence shown here is derived from an EMBL/GenBank/DDBJ whole genome shotgun (WGS) entry which is preliminary data.</text>
</comment>
<dbReference type="InterPro" id="IPR001789">
    <property type="entry name" value="Sig_transdc_resp-reg_receiver"/>
</dbReference>
<dbReference type="PROSITE" id="PS50110">
    <property type="entry name" value="RESPONSE_REGULATORY"/>
    <property type="match status" value="1"/>
</dbReference>
<dbReference type="InterPro" id="IPR011006">
    <property type="entry name" value="CheY-like_superfamily"/>
</dbReference>
<organism evidence="7 8">
    <name type="scientific">Rossellomorea vietnamensis</name>
    <dbReference type="NCBI Taxonomy" id="218284"/>
    <lineage>
        <taxon>Bacteria</taxon>
        <taxon>Bacillati</taxon>
        <taxon>Bacillota</taxon>
        <taxon>Bacilli</taxon>
        <taxon>Bacillales</taxon>
        <taxon>Bacillaceae</taxon>
        <taxon>Rossellomorea</taxon>
    </lineage>
</organism>